<feature type="domain" description="Ribosomal protein mS38 C-terminal" evidence="2">
    <location>
        <begin position="108"/>
        <end position="135"/>
    </location>
</feature>
<protein>
    <recommendedName>
        <fullName evidence="2">Ribosomal protein mS38 C-terminal domain-containing protein</fullName>
    </recommendedName>
</protein>
<dbReference type="OrthoDB" id="1932216at2759"/>
<sequence>MASAIQKILRKSPTPRILTALYRKRVPNLNVPLAFQQPHCNEIKPDRFLGHNPIQSPFLGALETDNLPSFSHIYPNFPFGFCFNPLPLSGSVPSEAGDVSMDDSTKVWADSVKKKRKKKMNKHKYQKLRKRLRRQT</sequence>
<dbReference type="PANTHER" id="PTHR32035:SF11">
    <property type="entry name" value="SMALL RIBOSOMAL SUBUNIT PROTEIN MS38"/>
    <property type="match status" value="1"/>
</dbReference>
<name>A0A2P5CTL2_PARAD</name>
<dbReference type="Pfam" id="PF08213">
    <property type="entry name" value="COX24_C"/>
    <property type="match status" value="1"/>
</dbReference>
<dbReference type="PANTHER" id="PTHR32035">
    <property type="entry name" value="AURORA KINASE A-INTERACTING PROTEIN"/>
    <property type="match status" value="1"/>
</dbReference>
<proteinExistence type="predicted"/>
<gene>
    <name evidence="3" type="ORF">PanWU01x14_124300</name>
</gene>
<keyword evidence="4" id="KW-1185">Reference proteome</keyword>
<evidence type="ECO:0000256" key="1">
    <source>
        <dbReference type="SAM" id="MobiDB-lite"/>
    </source>
</evidence>
<dbReference type="SMART" id="SM01155">
    <property type="entry name" value="DUF1713"/>
    <property type="match status" value="1"/>
</dbReference>
<feature type="region of interest" description="Disordered" evidence="1">
    <location>
        <begin position="110"/>
        <end position="136"/>
    </location>
</feature>
<evidence type="ECO:0000259" key="2">
    <source>
        <dbReference type="SMART" id="SM01155"/>
    </source>
</evidence>
<evidence type="ECO:0000313" key="3">
    <source>
        <dbReference type="EMBL" id="PON64361.1"/>
    </source>
</evidence>
<evidence type="ECO:0000313" key="4">
    <source>
        <dbReference type="Proteomes" id="UP000237105"/>
    </source>
</evidence>
<accession>A0A2P5CTL2</accession>
<feature type="compositionally biased region" description="Basic residues" evidence="1">
    <location>
        <begin position="113"/>
        <end position="136"/>
    </location>
</feature>
<dbReference type="InterPro" id="IPR013177">
    <property type="entry name" value="Ribosomal_mS38_C"/>
</dbReference>
<dbReference type="AlphaFoldDB" id="A0A2P5CTL2"/>
<organism evidence="3 4">
    <name type="scientific">Parasponia andersonii</name>
    <name type="common">Sponia andersonii</name>
    <dbReference type="NCBI Taxonomy" id="3476"/>
    <lineage>
        <taxon>Eukaryota</taxon>
        <taxon>Viridiplantae</taxon>
        <taxon>Streptophyta</taxon>
        <taxon>Embryophyta</taxon>
        <taxon>Tracheophyta</taxon>
        <taxon>Spermatophyta</taxon>
        <taxon>Magnoliopsida</taxon>
        <taxon>eudicotyledons</taxon>
        <taxon>Gunneridae</taxon>
        <taxon>Pentapetalae</taxon>
        <taxon>rosids</taxon>
        <taxon>fabids</taxon>
        <taxon>Rosales</taxon>
        <taxon>Cannabaceae</taxon>
        <taxon>Parasponia</taxon>
    </lineage>
</organism>
<reference evidence="4" key="1">
    <citation type="submission" date="2016-06" db="EMBL/GenBank/DDBJ databases">
        <title>Parallel loss of symbiosis genes in relatives of nitrogen-fixing non-legume Parasponia.</title>
        <authorList>
            <person name="Van Velzen R."/>
            <person name="Holmer R."/>
            <person name="Bu F."/>
            <person name="Rutten L."/>
            <person name="Van Zeijl A."/>
            <person name="Liu W."/>
            <person name="Santuari L."/>
            <person name="Cao Q."/>
            <person name="Sharma T."/>
            <person name="Shen D."/>
            <person name="Roswanjaya Y."/>
            <person name="Wardhani T."/>
            <person name="Kalhor M.S."/>
            <person name="Jansen J."/>
            <person name="Van den Hoogen J."/>
            <person name="Gungor B."/>
            <person name="Hartog M."/>
            <person name="Hontelez J."/>
            <person name="Verver J."/>
            <person name="Yang W.-C."/>
            <person name="Schijlen E."/>
            <person name="Repin R."/>
            <person name="Schilthuizen M."/>
            <person name="Schranz E."/>
            <person name="Heidstra R."/>
            <person name="Miyata K."/>
            <person name="Fedorova E."/>
            <person name="Kohlen W."/>
            <person name="Bisseling T."/>
            <person name="Smit S."/>
            <person name="Geurts R."/>
        </authorList>
    </citation>
    <scope>NUCLEOTIDE SEQUENCE [LARGE SCALE GENOMIC DNA]</scope>
    <source>
        <strain evidence="4">cv. WU1-14</strain>
    </source>
</reference>
<comment type="caution">
    <text evidence="3">The sequence shown here is derived from an EMBL/GenBank/DDBJ whole genome shotgun (WGS) entry which is preliminary data.</text>
</comment>
<dbReference type="Proteomes" id="UP000237105">
    <property type="component" value="Unassembled WGS sequence"/>
</dbReference>
<dbReference type="EMBL" id="JXTB01000096">
    <property type="protein sequence ID" value="PON64361.1"/>
    <property type="molecule type" value="Genomic_DNA"/>
</dbReference>